<feature type="transmembrane region" description="Helical" evidence="2">
    <location>
        <begin position="376"/>
        <end position="395"/>
    </location>
</feature>
<keyword evidence="2" id="KW-1133">Transmembrane helix</keyword>
<feature type="region of interest" description="Disordered" evidence="1">
    <location>
        <begin position="151"/>
        <end position="170"/>
    </location>
</feature>
<protein>
    <submittedName>
        <fullName evidence="3">Uncharacterized protein</fullName>
    </submittedName>
</protein>
<sequence length="431" mass="46132">MGDVEPTRALEKEKSHQQSPDFSSLMITPNKRALLLGRINNWANEVRPSIGSSTPQNSAASDSQTGGKSHPPSSTIPSLTTKATSVSSAASAIAPAYRETAAPAVIASPQSEDEGDVQDPAVEDANSMPVPTTLPVRLRVAGHHQPHKVVERTTSTNVNPSTSDDDFNRPISDVVAQMGSKHRHEGYNDSQYVTTSDADDMDDERSNTGDGMVGSHLPQTAKAPHVTAMTNVIAEKPAKKPCTSPHSDAVAEGSGHSAPVTTITSQTSSTGTNSTGSGRIHYINGHLPHSLQEDRKWTKLVLPALVTWAGSLGDPWVIPDQDLMRALQIIVITVNPNFGNLSAICPRAPVFVLVVIFTFVLVAFLTHFIGQATRRLSVWCSIFGSTALAIMAHFLTSDTDNAQPPDDLDPSKPENAYQSQFLLQLLAHTHL</sequence>
<dbReference type="EMBL" id="KN834028">
    <property type="protein sequence ID" value="KIK12999.1"/>
    <property type="molecule type" value="Genomic_DNA"/>
</dbReference>
<keyword evidence="2" id="KW-0472">Membrane</keyword>
<feature type="region of interest" description="Disordered" evidence="1">
    <location>
        <begin position="106"/>
        <end position="129"/>
    </location>
</feature>
<evidence type="ECO:0000256" key="1">
    <source>
        <dbReference type="SAM" id="MobiDB-lite"/>
    </source>
</evidence>
<feature type="compositionally biased region" description="Polar residues" evidence="1">
    <location>
        <begin position="152"/>
        <end position="162"/>
    </location>
</feature>
<evidence type="ECO:0000256" key="2">
    <source>
        <dbReference type="SAM" id="Phobius"/>
    </source>
</evidence>
<feature type="region of interest" description="Disordered" evidence="1">
    <location>
        <begin position="46"/>
        <end position="91"/>
    </location>
</feature>
<dbReference type="Proteomes" id="UP000054018">
    <property type="component" value="Unassembled WGS sequence"/>
</dbReference>
<feature type="region of interest" description="Disordered" evidence="1">
    <location>
        <begin position="1"/>
        <end position="27"/>
    </location>
</feature>
<reference evidence="4" key="2">
    <citation type="submission" date="2015-01" db="EMBL/GenBank/DDBJ databases">
        <title>Evolutionary Origins and Diversification of the Mycorrhizal Mutualists.</title>
        <authorList>
            <consortium name="DOE Joint Genome Institute"/>
            <consortium name="Mycorrhizal Genomics Consortium"/>
            <person name="Kohler A."/>
            <person name="Kuo A."/>
            <person name="Nagy L.G."/>
            <person name="Floudas D."/>
            <person name="Copeland A."/>
            <person name="Barry K.W."/>
            <person name="Cichocki N."/>
            <person name="Veneault-Fourrey C."/>
            <person name="LaButti K."/>
            <person name="Lindquist E.A."/>
            <person name="Lipzen A."/>
            <person name="Lundell T."/>
            <person name="Morin E."/>
            <person name="Murat C."/>
            <person name="Riley R."/>
            <person name="Ohm R."/>
            <person name="Sun H."/>
            <person name="Tunlid A."/>
            <person name="Henrissat B."/>
            <person name="Grigoriev I.V."/>
            <person name="Hibbett D.S."/>
            <person name="Martin F."/>
        </authorList>
    </citation>
    <scope>NUCLEOTIDE SEQUENCE [LARGE SCALE GENOMIC DNA]</scope>
    <source>
        <strain evidence="4">441</strain>
    </source>
</reference>
<evidence type="ECO:0000313" key="4">
    <source>
        <dbReference type="Proteomes" id="UP000054018"/>
    </source>
</evidence>
<feature type="region of interest" description="Disordered" evidence="1">
    <location>
        <begin position="180"/>
        <end position="218"/>
    </location>
</feature>
<keyword evidence="2" id="KW-0812">Transmembrane</keyword>
<gene>
    <name evidence="3" type="ORF">PISMIDRAFT_18306</name>
</gene>
<name>A0A0C9YGI9_9AGAM</name>
<proteinExistence type="predicted"/>
<feature type="region of interest" description="Disordered" evidence="1">
    <location>
        <begin position="238"/>
        <end position="277"/>
    </location>
</feature>
<organism evidence="3 4">
    <name type="scientific">Pisolithus microcarpus 441</name>
    <dbReference type="NCBI Taxonomy" id="765257"/>
    <lineage>
        <taxon>Eukaryota</taxon>
        <taxon>Fungi</taxon>
        <taxon>Dikarya</taxon>
        <taxon>Basidiomycota</taxon>
        <taxon>Agaricomycotina</taxon>
        <taxon>Agaricomycetes</taxon>
        <taxon>Agaricomycetidae</taxon>
        <taxon>Boletales</taxon>
        <taxon>Sclerodermatineae</taxon>
        <taxon>Pisolithaceae</taxon>
        <taxon>Pisolithus</taxon>
    </lineage>
</organism>
<feature type="compositionally biased region" description="Polar residues" evidence="1">
    <location>
        <begin position="17"/>
        <end position="27"/>
    </location>
</feature>
<feature type="compositionally biased region" description="Polar residues" evidence="1">
    <location>
        <begin position="50"/>
        <end position="77"/>
    </location>
</feature>
<keyword evidence="4" id="KW-1185">Reference proteome</keyword>
<reference evidence="3 4" key="1">
    <citation type="submission" date="2014-04" db="EMBL/GenBank/DDBJ databases">
        <authorList>
            <consortium name="DOE Joint Genome Institute"/>
            <person name="Kuo A."/>
            <person name="Kohler A."/>
            <person name="Costa M.D."/>
            <person name="Nagy L.G."/>
            <person name="Floudas D."/>
            <person name="Copeland A."/>
            <person name="Barry K.W."/>
            <person name="Cichocki N."/>
            <person name="Veneault-Fourrey C."/>
            <person name="LaButti K."/>
            <person name="Lindquist E.A."/>
            <person name="Lipzen A."/>
            <person name="Lundell T."/>
            <person name="Morin E."/>
            <person name="Murat C."/>
            <person name="Sun H."/>
            <person name="Tunlid A."/>
            <person name="Henrissat B."/>
            <person name="Grigoriev I.V."/>
            <person name="Hibbett D.S."/>
            <person name="Martin F."/>
            <person name="Nordberg H.P."/>
            <person name="Cantor M.N."/>
            <person name="Hua S.X."/>
        </authorList>
    </citation>
    <scope>NUCLEOTIDE SEQUENCE [LARGE SCALE GENOMIC DNA]</scope>
    <source>
        <strain evidence="3 4">441</strain>
    </source>
</reference>
<dbReference type="OrthoDB" id="10390139at2759"/>
<feature type="transmembrane region" description="Helical" evidence="2">
    <location>
        <begin position="350"/>
        <end position="369"/>
    </location>
</feature>
<evidence type="ECO:0000313" key="3">
    <source>
        <dbReference type="EMBL" id="KIK12999.1"/>
    </source>
</evidence>
<accession>A0A0C9YGI9</accession>
<feature type="compositionally biased region" description="Low complexity" evidence="1">
    <location>
        <begin position="78"/>
        <end position="91"/>
    </location>
</feature>
<feature type="compositionally biased region" description="Basic and acidic residues" evidence="1">
    <location>
        <begin position="1"/>
        <end position="16"/>
    </location>
</feature>
<dbReference type="AlphaFoldDB" id="A0A0C9YGI9"/>
<dbReference type="HOGENOM" id="CLU_028293_0_0_1"/>
<feature type="compositionally biased region" description="Low complexity" evidence="1">
    <location>
        <begin position="261"/>
        <end position="277"/>
    </location>
</feature>